<name>A0AA50QDJ1_9GAMM</name>
<dbReference type="RefSeq" id="WP_306763582.1">
    <property type="nucleotide sequence ID" value="NZ_CP118224.1"/>
</dbReference>
<dbReference type="EMBL" id="CP118224">
    <property type="protein sequence ID" value="WMC12352.1"/>
    <property type="molecule type" value="Genomic_DNA"/>
</dbReference>
<dbReference type="PANTHER" id="PTHR13847:SF287">
    <property type="entry name" value="FAD-DEPENDENT OXIDOREDUCTASE DOMAIN-CONTAINING PROTEIN 1"/>
    <property type="match status" value="1"/>
</dbReference>
<evidence type="ECO:0000313" key="3">
    <source>
        <dbReference type="EMBL" id="WMC12352.1"/>
    </source>
</evidence>
<evidence type="ECO:0000256" key="1">
    <source>
        <dbReference type="ARBA" id="ARBA00023002"/>
    </source>
</evidence>
<dbReference type="Gene3D" id="3.50.50.60">
    <property type="entry name" value="FAD/NAD(P)-binding domain"/>
    <property type="match status" value="1"/>
</dbReference>
<keyword evidence="4" id="KW-1185">Reference proteome</keyword>
<dbReference type="SUPFAM" id="SSF51905">
    <property type="entry name" value="FAD/NAD(P)-binding domain"/>
    <property type="match status" value="1"/>
</dbReference>
<dbReference type="Pfam" id="PF01266">
    <property type="entry name" value="DAO"/>
    <property type="match status" value="1"/>
</dbReference>
<keyword evidence="1" id="KW-0560">Oxidoreductase</keyword>
<dbReference type="InterPro" id="IPR036188">
    <property type="entry name" value="FAD/NAD-bd_sf"/>
</dbReference>
<dbReference type="Proteomes" id="UP001223802">
    <property type="component" value="Chromosome"/>
</dbReference>
<dbReference type="GO" id="GO:0016491">
    <property type="term" value="F:oxidoreductase activity"/>
    <property type="evidence" value="ECO:0007669"/>
    <property type="project" value="UniProtKB-KW"/>
</dbReference>
<proteinExistence type="predicted"/>
<dbReference type="KEGG" id="ope:PU634_08305"/>
<dbReference type="SUPFAM" id="SSF54373">
    <property type="entry name" value="FAD-linked reductases, C-terminal domain"/>
    <property type="match status" value="1"/>
</dbReference>
<gene>
    <name evidence="3" type="ORF">PU634_08305</name>
</gene>
<feature type="domain" description="FAD dependent oxidoreductase" evidence="2">
    <location>
        <begin position="3"/>
        <end position="342"/>
    </location>
</feature>
<protein>
    <submittedName>
        <fullName evidence="3">FAD-dependent oxidoreductase</fullName>
    </submittedName>
</protein>
<evidence type="ECO:0000313" key="4">
    <source>
        <dbReference type="Proteomes" id="UP001223802"/>
    </source>
</evidence>
<accession>A0AA50QDJ1</accession>
<dbReference type="GO" id="GO:0005737">
    <property type="term" value="C:cytoplasm"/>
    <property type="evidence" value="ECO:0007669"/>
    <property type="project" value="TreeGrafter"/>
</dbReference>
<evidence type="ECO:0000259" key="2">
    <source>
        <dbReference type="Pfam" id="PF01266"/>
    </source>
</evidence>
<dbReference type="InterPro" id="IPR006076">
    <property type="entry name" value="FAD-dep_OxRdtase"/>
</dbReference>
<dbReference type="PANTHER" id="PTHR13847">
    <property type="entry name" value="SARCOSINE DEHYDROGENASE-RELATED"/>
    <property type="match status" value="1"/>
</dbReference>
<dbReference type="Gene3D" id="3.30.9.10">
    <property type="entry name" value="D-Amino Acid Oxidase, subunit A, domain 2"/>
    <property type="match status" value="1"/>
</dbReference>
<reference evidence="3 4" key="1">
    <citation type="submission" date="2023-02" db="EMBL/GenBank/DDBJ databases">
        <title>Complete genome sequence of a novel bacterium Oceanimonas sp. NTOU-MSR1 isolated from marine coast sediment.</title>
        <authorList>
            <person name="Yang H.-T."/>
            <person name="Chen Y.-L."/>
            <person name="Ho Y.-N."/>
        </authorList>
    </citation>
    <scope>NUCLEOTIDE SEQUENCE [LARGE SCALE GENOMIC DNA]</scope>
    <source>
        <strain evidence="3 4">NTOU-MSR1</strain>
    </source>
</reference>
<sequence>MWDWLIVGGGACGLALGYGASRRGQRVLVLDDKDALARPSRGNFGLIWVQGKGADFTDYARITQASARLWPGFAQELQQLTGVDLEYRPSGGLDFCLSARELAERAAELAALHAATGLQTQMLTRAEVARRLPGVGEVTGASWCDADAHVNPLMLLLALAQGIERQGGRVRRGSAVQTAEAGSDGIRLQLADGTQVQGRRLLLCTGLGGEPLRNELGASLPVRGVKGQILVTARQPPLLPFATAHLRQTADGTVLCGDSWEEGDTGNQTRVSVLSAIARTATQLLPALGRARMLRAWAATRVITPDGAPLYQPSTLYANVHSVACHSGITLAAWHALELAELLEQQSGAPLISMTTERFDVETNPSRRHRIGSH</sequence>
<dbReference type="AlphaFoldDB" id="A0AA50QDJ1"/>
<organism evidence="3 4">
    <name type="scientific">Oceanimonas pelagia</name>
    <dbReference type="NCBI Taxonomy" id="3028314"/>
    <lineage>
        <taxon>Bacteria</taxon>
        <taxon>Pseudomonadati</taxon>
        <taxon>Pseudomonadota</taxon>
        <taxon>Gammaproteobacteria</taxon>
        <taxon>Aeromonadales</taxon>
        <taxon>Aeromonadaceae</taxon>
        <taxon>Oceanimonas</taxon>
    </lineage>
</organism>